<dbReference type="GO" id="GO:0006355">
    <property type="term" value="P:regulation of DNA-templated transcription"/>
    <property type="evidence" value="ECO:0007669"/>
    <property type="project" value="InterPro"/>
</dbReference>
<proteinExistence type="predicted"/>
<dbReference type="AlphaFoldDB" id="M0IFQ4"/>
<reference evidence="3 4" key="1">
    <citation type="journal article" date="2014" name="PLoS Genet.">
        <title>Phylogenetically driven sequencing of extremely halophilic archaea reveals strategies for static and dynamic osmo-response.</title>
        <authorList>
            <person name="Becker E.A."/>
            <person name="Seitzer P.M."/>
            <person name="Tritt A."/>
            <person name="Larsen D."/>
            <person name="Krusor M."/>
            <person name="Yao A.I."/>
            <person name="Wu D."/>
            <person name="Madern D."/>
            <person name="Eisen J.A."/>
            <person name="Darling A.E."/>
            <person name="Facciotti M.T."/>
        </authorList>
    </citation>
    <scope>NUCLEOTIDE SEQUENCE [LARGE SCALE GENOMIC DNA]</scope>
    <source>
        <strain evidence="3 4">ATCC BAA-1512</strain>
    </source>
</reference>
<dbReference type="Pfam" id="PF01402">
    <property type="entry name" value="RHH_1"/>
    <property type="match status" value="1"/>
</dbReference>
<dbReference type="InterPro" id="IPR010985">
    <property type="entry name" value="Ribbon_hlx_hlx"/>
</dbReference>
<dbReference type="Proteomes" id="UP000011550">
    <property type="component" value="Unassembled WGS sequence"/>
</dbReference>
<name>M0IFQ4_9EURY</name>
<dbReference type="InterPro" id="IPR002145">
    <property type="entry name" value="CopG"/>
</dbReference>
<dbReference type="CDD" id="cd22231">
    <property type="entry name" value="RHH_NikR_HicB-like"/>
    <property type="match status" value="1"/>
</dbReference>
<dbReference type="PATRIC" id="fig|662479.7.peg.1512"/>
<evidence type="ECO:0000259" key="2">
    <source>
        <dbReference type="Pfam" id="PF01402"/>
    </source>
</evidence>
<gene>
    <name evidence="3" type="ORF">C440_07472</name>
</gene>
<dbReference type="InterPro" id="IPR013321">
    <property type="entry name" value="Arc_rbn_hlx_hlx"/>
</dbReference>
<evidence type="ECO:0000256" key="1">
    <source>
        <dbReference type="SAM" id="MobiDB-lite"/>
    </source>
</evidence>
<accession>M0IFQ4</accession>
<keyword evidence="4" id="KW-1185">Reference proteome</keyword>
<dbReference type="EMBL" id="AOLN01000011">
    <property type="protein sequence ID" value="ELZ94897.1"/>
    <property type="molecule type" value="Genomic_DNA"/>
</dbReference>
<organism evidence="3 4">
    <name type="scientific">Haloferax mucosum ATCC BAA-1512</name>
    <dbReference type="NCBI Taxonomy" id="662479"/>
    <lineage>
        <taxon>Archaea</taxon>
        <taxon>Methanobacteriati</taxon>
        <taxon>Methanobacteriota</taxon>
        <taxon>Stenosarchaea group</taxon>
        <taxon>Halobacteria</taxon>
        <taxon>Halobacteriales</taxon>
        <taxon>Haloferacaceae</taxon>
        <taxon>Haloferax</taxon>
    </lineage>
</organism>
<comment type="caution">
    <text evidence="3">The sequence shown here is derived from an EMBL/GenBank/DDBJ whole genome shotgun (WGS) entry which is preliminary data.</text>
</comment>
<feature type="region of interest" description="Disordered" evidence="1">
    <location>
        <begin position="41"/>
        <end position="61"/>
    </location>
</feature>
<dbReference type="RefSeq" id="WP_008319713.1">
    <property type="nucleotide sequence ID" value="NZ_AOLN01000011.1"/>
</dbReference>
<protein>
    <submittedName>
        <fullName evidence="3">Ribbon-helix-helix CopG family protein</fullName>
    </submittedName>
</protein>
<dbReference type="STRING" id="662479.C440_07472"/>
<dbReference type="OrthoDB" id="240401at2157"/>
<evidence type="ECO:0000313" key="4">
    <source>
        <dbReference type="Proteomes" id="UP000011550"/>
    </source>
</evidence>
<dbReference type="SUPFAM" id="SSF47598">
    <property type="entry name" value="Ribbon-helix-helix"/>
    <property type="match status" value="1"/>
</dbReference>
<feature type="domain" description="Ribbon-helix-helix protein CopG" evidence="2">
    <location>
        <begin position="5"/>
        <end position="40"/>
    </location>
</feature>
<sequence>MEVSVNVSISMPPEMLEKIDENARVHGKSRAAYVRHLIQQAPDSPFETPELQLTDEPPAEA</sequence>
<dbReference type="Gene3D" id="1.10.1220.10">
    <property type="entry name" value="Met repressor-like"/>
    <property type="match status" value="1"/>
</dbReference>
<evidence type="ECO:0000313" key="3">
    <source>
        <dbReference type="EMBL" id="ELZ94897.1"/>
    </source>
</evidence>